<evidence type="ECO:0000313" key="1">
    <source>
        <dbReference type="Proteomes" id="UP000095287"/>
    </source>
</evidence>
<evidence type="ECO:0000313" key="2">
    <source>
        <dbReference type="WBParaSite" id="L893_g27034.t1"/>
    </source>
</evidence>
<dbReference type="WBParaSite" id="L893_g27034.t1">
    <property type="protein sequence ID" value="L893_g27034.t1"/>
    <property type="gene ID" value="L893_g27034"/>
</dbReference>
<sequence>MGQALASSSGGAAPLPPERGVEPLFVSFMAVGTSQEDYFLLTRTLVRPLGRPIAAQQRLHASIVLDVRFHGATATSVASFVADGRISHHRHANVEKRGCHLDGHEKKGEGDEHKKVDLHLWRDLLWS</sequence>
<accession>A0A1I7ZJK6</accession>
<keyword evidence="1" id="KW-1185">Reference proteome</keyword>
<protein>
    <submittedName>
        <fullName evidence="2">Uncharacterized protein</fullName>
    </submittedName>
</protein>
<dbReference type="Proteomes" id="UP000095287">
    <property type="component" value="Unplaced"/>
</dbReference>
<proteinExistence type="predicted"/>
<reference evidence="2" key="1">
    <citation type="submission" date="2016-11" db="UniProtKB">
        <authorList>
            <consortium name="WormBaseParasite"/>
        </authorList>
    </citation>
    <scope>IDENTIFICATION</scope>
</reference>
<organism evidence="1 2">
    <name type="scientific">Steinernema glaseri</name>
    <dbReference type="NCBI Taxonomy" id="37863"/>
    <lineage>
        <taxon>Eukaryota</taxon>
        <taxon>Metazoa</taxon>
        <taxon>Ecdysozoa</taxon>
        <taxon>Nematoda</taxon>
        <taxon>Chromadorea</taxon>
        <taxon>Rhabditida</taxon>
        <taxon>Tylenchina</taxon>
        <taxon>Panagrolaimomorpha</taxon>
        <taxon>Strongyloidoidea</taxon>
        <taxon>Steinernematidae</taxon>
        <taxon>Steinernema</taxon>
    </lineage>
</organism>
<name>A0A1I7ZJK6_9BILA</name>
<dbReference type="AlphaFoldDB" id="A0A1I7ZJK6"/>